<keyword evidence="2" id="KW-1185">Reference proteome</keyword>
<sequence length="639" mass="71672">MPAVEVREEKEKCNRLLEVFDDVHAFLSDQVIRSIPESIEVFFRDNGVPGKLSEDVSDACLRYMIHGSFVDILAARKILQKHLLQQDAVDLPVQQVAEADEVVLSEAFQDHYVDVASHEVIGANVIEDCPELAAEEDAFCSPSETTLLVNVVAESGTCSEFCSSDLQHTFDQIGAVASEVGRCLLGKGAAVVIEIHCSKLEDAMLNLPLDLPSSQENVVEQFMENPTGVTDTCMTEQTVEDNEDNVPSEQVTEVQKQKRNYEEVTPFKYFCELCSFKTKRNSHYLKHIKIHEKVTTLHSCDKCSFTTMRLGHLRRHASTHSNHLHRCTHCSYTTDDQKLLLRHNRMRHYRTKRSRGAPAKPMECPHCNYRTTRPLLLARHRQRHAGDSGTLQSSAPLHQCTQCGYQTHRKEHLVRHRANVHGGARPFLCHRCGKAFKRADALRQHHLTHAGPNEGAPPASFPCPQCHKVFRTHSHLSEHQAIHSTARPFLCEICGSAFKTRSVQRKHVQSVHNNPRAFCCSCCTKKFNTQYALKRHQKLHQPSQQQQRHQQPAQPHLLAPPPLPPSEEQIHAPTTLQDVLGSTAPAMSGPVAEVPGLEHVITAVPIQDTCDVIGQISTAMLQPAETATLLYLTNPLPPF</sequence>
<evidence type="ECO:0000313" key="1">
    <source>
        <dbReference type="EMBL" id="KAH7966935.1"/>
    </source>
</evidence>
<proteinExistence type="predicted"/>
<accession>A0ACB8DFW1</accession>
<reference evidence="1" key="1">
    <citation type="submission" date="2020-05" db="EMBL/GenBank/DDBJ databases">
        <title>Large-scale comparative analyses of tick genomes elucidate their genetic diversity and vector capacities.</title>
        <authorList>
            <person name="Jia N."/>
            <person name="Wang J."/>
            <person name="Shi W."/>
            <person name="Du L."/>
            <person name="Sun Y."/>
            <person name="Zhan W."/>
            <person name="Jiang J."/>
            <person name="Wang Q."/>
            <person name="Zhang B."/>
            <person name="Ji P."/>
            <person name="Sakyi L.B."/>
            <person name="Cui X."/>
            <person name="Yuan T."/>
            <person name="Jiang B."/>
            <person name="Yang W."/>
            <person name="Lam T.T.-Y."/>
            <person name="Chang Q."/>
            <person name="Ding S."/>
            <person name="Wang X."/>
            <person name="Zhu J."/>
            <person name="Ruan X."/>
            <person name="Zhao L."/>
            <person name="Wei J."/>
            <person name="Que T."/>
            <person name="Du C."/>
            <person name="Cheng J."/>
            <person name="Dai P."/>
            <person name="Han X."/>
            <person name="Huang E."/>
            <person name="Gao Y."/>
            <person name="Liu J."/>
            <person name="Shao H."/>
            <person name="Ye R."/>
            <person name="Li L."/>
            <person name="Wei W."/>
            <person name="Wang X."/>
            <person name="Wang C."/>
            <person name="Yang T."/>
            <person name="Huo Q."/>
            <person name="Li W."/>
            <person name="Guo W."/>
            <person name="Chen H."/>
            <person name="Zhou L."/>
            <person name="Ni X."/>
            <person name="Tian J."/>
            <person name="Zhou Y."/>
            <person name="Sheng Y."/>
            <person name="Liu T."/>
            <person name="Pan Y."/>
            <person name="Xia L."/>
            <person name="Li J."/>
            <person name="Zhao F."/>
            <person name="Cao W."/>
        </authorList>
    </citation>
    <scope>NUCLEOTIDE SEQUENCE</scope>
    <source>
        <strain evidence="1">Dsil-2018</strain>
    </source>
</reference>
<gene>
    <name evidence="1" type="ORF">HPB49_020788</name>
</gene>
<dbReference type="Proteomes" id="UP000821865">
    <property type="component" value="Chromosome 2"/>
</dbReference>
<dbReference type="EMBL" id="CM023471">
    <property type="protein sequence ID" value="KAH7966935.1"/>
    <property type="molecule type" value="Genomic_DNA"/>
</dbReference>
<evidence type="ECO:0000313" key="2">
    <source>
        <dbReference type="Proteomes" id="UP000821865"/>
    </source>
</evidence>
<protein>
    <submittedName>
        <fullName evidence="1">Uncharacterized protein</fullName>
    </submittedName>
</protein>
<organism evidence="1 2">
    <name type="scientific">Dermacentor silvarum</name>
    <name type="common">Tick</name>
    <dbReference type="NCBI Taxonomy" id="543639"/>
    <lineage>
        <taxon>Eukaryota</taxon>
        <taxon>Metazoa</taxon>
        <taxon>Ecdysozoa</taxon>
        <taxon>Arthropoda</taxon>
        <taxon>Chelicerata</taxon>
        <taxon>Arachnida</taxon>
        <taxon>Acari</taxon>
        <taxon>Parasitiformes</taxon>
        <taxon>Ixodida</taxon>
        <taxon>Ixodoidea</taxon>
        <taxon>Ixodidae</taxon>
        <taxon>Rhipicephalinae</taxon>
        <taxon>Dermacentor</taxon>
    </lineage>
</organism>
<name>A0ACB8DFW1_DERSI</name>
<comment type="caution">
    <text evidence="1">The sequence shown here is derived from an EMBL/GenBank/DDBJ whole genome shotgun (WGS) entry which is preliminary data.</text>
</comment>